<protein>
    <recommendedName>
        <fullName evidence="2">AB hydrolase-1 domain-containing protein</fullName>
    </recommendedName>
</protein>
<dbReference type="EMBL" id="CAJNNV010001731">
    <property type="protein sequence ID" value="CAE8585674.1"/>
    <property type="molecule type" value="Genomic_DNA"/>
</dbReference>
<dbReference type="PANTHER" id="PTHR46438:SF7">
    <property type="entry name" value="ALPHA_BETA-HYDROLASES SUPERFAMILY PROTEIN"/>
    <property type="match status" value="1"/>
</dbReference>
<name>A0A813DDM4_POLGL</name>
<dbReference type="AlphaFoldDB" id="A0A813DDM4"/>
<dbReference type="OrthoDB" id="408373at2759"/>
<dbReference type="PANTHER" id="PTHR46438">
    <property type="entry name" value="ALPHA/BETA-HYDROLASES SUPERFAMILY PROTEIN"/>
    <property type="match status" value="1"/>
</dbReference>
<dbReference type="PRINTS" id="PR00111">
    <property type="entry name" value="ABHYDROLASE"/>
</dbReference>
<dbReference type="SUPFAM" id="SSF53474">
    <property type="entry name" value="alpha/beta-Hydrolases"/>
    <property type="match status" value="1"/>
</dbReference>
<dbReference type="Gene3D" id="3.40.50.1820">
    <property type="entry name" value="alpha/beta hydrolase"/>
    <property type="match status" value="1"/>
</dbReference>
<dbReference type="InterPro" id="IPR000073">
    <property type="entry name" value="AB_hydrolase_1"/>
</dbReference>
<dbReference type="Proteomes" id="UP000654075">
    <property type="component" value="Unassembled WGS sequence"/>
</dbReference>
<accession>A0A813DDM4</accession>
<evidence type="ECO:0000259" key="2">
    <source>
        <dbReference type="Pfam" id="PF12697"/>
    </source>
</evidence>
<dbReference type="GO" id="GO:0009507">
    <property type="term" value="C:chloroplast"/>
    <property type="evidence" value="ECO:0007669"/>
    <property type="project" value="TreeGrafter"/>
</dbReference>
<dbReference type="Pfam" id="PF12697">
    <property type="entry name" value="Abhydrolase_6"/>
    <property type="match status" value="1"/>
</dbReference>
<proteinExistence type="predicted"/>
<comment type="caution">
    <text evidence="3">The sequence shown here is derived from an EMBL/GenBank/DDBJ whole genome shotgun (WGS) entry which is preliminary data.</text>
</comment>
<reference evidence="3" key="1">
    <citation type="submission" date="2021-02" db="EMBL/GenBank/DDBJ databases">
        <authorList>
            <person name="Dougan E. K."/>
            <person name="Rhodes N."/>
            <person name="Thang M."/>
            <person name="Chan C."/>
        </authorList>
    </citation>
    <scope>NUCLEOTIDE SEQUENCE</scope>
</reference>
<dbReference type="PRINTS" id="PR00412">
    <property type="entry name" value="EPOXHYDRLASE"/>
</dbReference>
<keyword evidence="4" id="KW-1185">Reference proteome</keyword>
<keyword evidence="1" id="KW-0732">Signal</keyword>
<dbReference type="OMA" id="CAQRTMD"/>
<evidence type="ECO:0000313" key="3">
    <source>
        <dbReference type="EMBL" id="CAE8585674.1"/>
    </source>
</evidence>
<gene>
    <name evidence="3" type="ORF">PGLA1383_LOCUS4577</name>
</gene>
<feature type="signal peptide" evidence="1">
    <location>
        <begin position="1"/>
        <end position="28"/>
    </location>
</feature>
<dbReference type="InterPro" id="IPR029058">
    <property type="entry name" value="AB_hydrolase_fold"/>
</dbReference>
<feature type="chain" id="PRO_5032772623" description="AB hydrolase-1 domain-containing protein" evidence="1">
    <location>
        <begin position="29"/>
        <end position="422"/>
    </location>
</feature>
<dbReference type="GO" id="GO:0047746">
    <property type="term" value="F:chlorophyllase activity"/>
    <property type="evidence" value="ECO:0007669"/>
    <property type="project" value="TreeGrafter"/>
</dbReference>
<evidence type="ECO:0000313" key="4">
    <source>
        <dbReference type="Proteomes" id="UP000654075"/>
    </source>
</evidence>
<feature type="domain" description="AB hydrolase-1" evidence="2">
    <location>
        <begin position="103"/>
        <end position="374"/>
    </location>
</feature>
<organism evidence="3 4">
    <name type="scientific">Polarella glacialis</name>
    <name type="common">Dinoflagellate</name>
    <dbReference type="NCBI Taxonomy" id="89957"/>
    <lineage>
        <taxon>Eukaryota</taxon>
        <taxon>Sar</taxon>
        <taxon>Alveolata</taxon>
        <taxon>Dinophyceae</taxon>
        <taxon>Suessiales</taxon>
        <taxon>Suessiaceae</taxon>
        <taxon>Polarella</taxon>
    </lineage>
</organism>
<evidence type="ECO:0000256" key="1">
    <source>
        <dbReference type="SAM" id="SignalP"/>
    </source>
</evidence>
<dbReference type="GO" id="GO:0015994">
    <property type="term" value="P:chlorophyll metabolic process"/>
    <property type="evidence" value="ECO:0007669"/>
    <property type="project" value="TreeGrafter"/>
</dbReference>
<dbReference type="InterPro" id="IPR000639">
    <property type="entry name" value="Epox_hydrolase-like"/>
</dbReference>
<sequence length="422" mass="45978">MRSAARRVPWQPALLVLLALCLPPWASRQRNFASCLQSSLNQWPCSSQEYGLRKPGRASGSSTRLLAAALPATQDAPPVSDFWPWRDHTIHYLSLGPEDGKPVLLVHGFGVNGMNFRKTMVALASEGHRVYALDLLGFGRSSKPVGETYSLQLWEEQVVDFCTEFARNKQPWVLGGNSIGGIIVLGVASNFCSEGAGAKFGGVRGLVLFNCAAGMNNKLLLTSYRTTPFEKTFGSLLFSLVDFLLAQEFVAQWGFSKLATKETVSDLLRKVYVNPEAVDAELVDGIVAPALEEGALRVFVKCLCGDPGIPPEQLISKVGCPVKMIWGDRDLLTPLGVGYGFFFRALDQLYPSQWSLDVVPAGHAPHDDAPEAVHKVLCPWLADLPLEAAGKPLPEFDLEAVLKLSFDPEALESVDNIGKLKL</sequence>